<accession>A0A512DUK3</accession>
<dbReference type="Proteomes" id="UP000321523">
    <property type="component" value="Unassembled WGS sequence"/>
</dbReference>
<dbReference type="InterPro" id="IPR013656">
    <property type="entry name" value="PAS_4"/>
</dbReference>
<dbReference type="InterPro" id="IPR036890">
    <property type="entry name" value="HATPase_C_sf"/>
</dbReference>
<evidence type="ECO:0000256" key="4">
    <source>
        <dbReference type="ARBA" id="ARBA00022679"/>
    </source>
</evidence>
<keyword evidence="4" id="KW-0808">Transferase</keyword>
<comment type="catalytic activity">
    <reaction evidence="1">
        <text>ATP + protein L-histidine = ADP + protein N-phospho-L-histidine.</text>
        <dbReference type="EC" id="2.7.13.3"/>
    </reaction>
</comment>
<dbReference type="InterPro" id="IPR004358">
    <property type="entry name" value="Sig_transdc_His_kin-like_C"/>
</dbReference>
<gene>
    <name evidence="7" type="ORF">SAE02_42850</name>
</gene>
<dbReference type="AlphaFoldDB" id="A0A512DUK3"/>
<dbReference type="Gene3D" id="1.10.287.130">
    <property type="match status" value="1"/>
</dbReference>
<dbReference type="SMART" id="SM00388">
    <property type="entry name" value="HisKA"/>
    <property type="match status" value="1"/>
</dbReference>
<dbReference type="SUPFAM" id="SSF47384">
    <property type="entry name" value="Homodimeric domain of signal transducing histidine kinase"/>
    <property type="match status" value="1"/>
</dbReference>
<keyword evidence="8" id="KW-1185">Reference proteome</keyword>
<dbReference type="InterPro" id="IPR003661">
    <property type="entry name" value="HisK_dim/P_dom"/>
</dbReference>
<keyword evidence="5" id="KW-0418">Kinase</keyword>
<dbReference type="SMART" id="SM00387">
    <property type="entry name" value="HATPase_c"/>
    <property type="match status" value="1"/>
</dbReference>
<evidence type="ECO:0000256" key="2">
    <source>
        <dbReference type="ARBA" id="ARBA00012438"/>
    </source>
</evidence>
<proteinExistence type="predicted"/>
<sequence>MGRLILAPESVCGGSLQVPEGPFLRGYWLLDTDTMLMKISHGFCDILGKGRMARLSFREFLAMVHPDDGVALRSLACTGPAAIPPALCDSVRIIRPDGRLMWIVLDGEVEFAADGTVAGVFGTAEIAEGPRQGREFEADCPEGTCAEREGFRTYFEYSPEALFVVSLKTTGDLVYQARNAAYAEISGLPVIAGLCGASAEAVPERISISLMRHYRECVELGVALTREEIIELGDGLRIWSMTLAPLPSRDGNVLGIVRDITEQRMLEASLRAARDAAESADHERSTLLAHASHVLRTPLNAVIGYSDMLMGGIMGPVGPGGVADAIAAINESGHQVLSLVEELIDLARLEEDASAALDEQSVDLDYILRDTWRTAAPAAAKRGTSLKVEIPPETPVLWADEWAVRRVVRVLLSNAVKFTQHGEIIMTAETSDEPSSSLSIVVRDTGVGIAADRLTTILERFTLLDPVKAHSAGGMGIGLRLATRLMDRHGGRLAIESEPGVGTTVRAIFPNERIGMPAFADADLANY</sequence>
<dbReference type="Pfam" id="PF08448">
    <property type="entry name" value="PAS_4"/>
    <property type="match status" value="1"/>
</dbReference>
<dbReference type="Gene3D" id="3.30.565.10">
    <property type="entry name" value="Histidine kinase-like ATPase, C-terminal domain"/>
    <property type="match status" value="1"/>
</dbReference>
<dbReference type="InterPro" id="IPR005467">
    <property type="entry name" value="His_kinase_dom"/>
</dbReference>
<reference evidence="7 8" key="1">
    <citation type="submission" date="2019-07" db="EMBL/GenBank/DDBJ databases">
        <title>Whole genome shotgun sequence of Skermanella aerolata NBRC 106429.</title>
        <authorList>
            <person name="Hosoyama A."/>
            <person name="Uohara A."/>
            <person name="Ohji S."/>
            <person name="Ichikawa N."/>
        </authorList>
    </citation>
    <scope>NUCLEOTIDE SEQUENCE [LARGE SCALE GENOMIC DNA]</scope>
    <source>
        <strain evidence="7 8">NBRC 106429</strain>
    </source>
</reference>
<dbReference type="InterPro" id="IPR036097">
    <property type="entry name" value="HisK_dim/P_sf"/>
</dbReference>
<dbReference type="GO" id="GO:0000155">
    <property type="term" value="F:phosphorelay sensor kinase activity"/>
    <property type="evidence" value="ECO:0007669"/>
    <property type="project" value="InterPro"/>
</dbReference>
<name>A0A512DUK3_9PROT</name>
<dbReference type="InterPro" id="IPR003594">
    <property type="entry name" value="HATPase_dom"/>
</dbReference>
<keyword evidence="3" id="KW-0597">Phosphoprotein</keyword>
<dbReference type="Gene3D" id="3.30.450.20">
    <property type="entry name" value="PAS domain"/>
    <property type="match status" value="2"/>
</dbReference>
<dbReference type="OrthoDB" id="8477705at2"/>
<dbReference type="InterPro" id="IPR035965">
    <property type="entry name" value="PAS-like_dom_sf"/>
</dbReference>
<organism evidence="7 8">
    <name type="scientific">Skermanella aerolata</name>
    <dbReference type="NCBI Taxonomy" id="393310"/>
    <lineage>
        <taxon>Bacteria</taxon>
        <taxon>Pseudomonadati</taxon>
        <taxon>Pseudomonadota</taxon>
        <taxon>Alphaproteobacteria</taxon>
        <taxon>Rhodospirillales</taxon>
        <taxon>Azospirillaceae</taxon>
        <taxon>Skermanella</taxon>
    </lineage>
</organism>
<dbReference type="EMBL" id="BJYZ01000020">
    <property type="protein sequence ID" value="GEO40137.1"/>
    <property type="molecule type" value="Genomic_DNA"/>
</dbReference>
<evidence type="ECO:0000256" key="5">
    <source>
        <dbReference type="ARBA" id="ARBA00022777"/>
    </source>
</evidence>
<dbReference type="SUPFAM" id="SSF55874">
    <property type="entry name" value="ATPase domain of HSP90 chaperone/DNA topoisomerase II/histidine kinase"/>
    <property type="match status" value="1"/>
</dbReference>
<dbReference type="CDD" id="cd00082">
    <property type="entry name" value="HisKA"/>
    <property type="match status" value="1"/>
</dbReference>
<dbReference type="PRINTS" id="PR00344">
    <property type="entry name" value="BCTRLSENSOR"/>
</dbReference>
<dbReference type="PROSITE" id="PS50109">
    <property type="entry name" value="HIS_KIN"/>
    <property type="match status" value="1"/>
</dbReference>
<evidence type="ECO:0000256" key="3">
    <source>
        <dbReference type="ARBA" id="ARBA00022553"/>
    </source>
</evidence>
<evidence type="ECO:0000313" key="7">
    <source>
        <dbReference type="EMBL" id="GEO40137.1"/>
    </source>
</evidence>
<evidence type="ECO:0000313" key="8">
    <source>
        <dbReference type="Proteomes" id="UP000321523"/>
    </source>
</evidence>
<feature type="domain" description="Histidine kinase" evidence="6">
    <location>
        <begin position="290"/>
        <end position="513"/>
    </location>
</feature>
<dbReference type="Pfam" id="PF00512">
    <property type="entry name" value="HisKA"/>
    <property type="match status" value="1"/>
</dbReference>
<comment type="caution">
    <text evidence="7">The sequence shown here is derived from an EMBL/GenBank/DDBJ whole genome shotgun (WGS) entry which is preliminary data.</text>
</comment>
<dbReference type="EC" id="2.7.13.3" evidence="2"/>
<evidence type="ECO:0000256" key="1">
    <source>
        <dbReference type="ARBA" id="ARBA00000085"/>
    </source>
</evidence>
<protein>
    <recommendedName>
        <fullName evidence="2">histidine kinase</fullName>
        <ecNumber evidence="2">2.7.13.3</ecNumber>
    </recommendedName>
</protein>
<dbReference type="PANTHER" id="PTHR43047">
    <property type="entry name" value="TWO-COMPONENT HISTIDINE PROTEIN KINASE"/>
    <property type="match status" value="1"/>
</dbReference>
<evidence type="ECO:0000259" key="6">
    <source>
        <dbReference type="PROSITE" id="PS50109"/>
    </source>
</evidence>
<dbReference type="SUPFAM" id="SSF55785">
    <property type="entry name" value="PYP-like sensor domain (PAS domain)"/>
    <property type="match status" value="2"/>
</dbReference>
<dbReference type="Pfam" id="PF02518">
    <property type="entry name" value="HATPase_c"/>
    <property type="match status" value="1"/>
</dbReference>